<evidence type="ECO:0000256" key="2">
    <source>
        <dbReference type="ARBA" id="ARBA00022526"/>
    </source>
</evidence>
<protein>
    <submittedName>
        <fullName evidence="3">Beta-propeller fold lactonase family protein</fullName>
    </submittedName>
</protein>
<dbReference type="InterPro" id="IPR050282">
    <property type="entry name" value="Cycloisomerase_2"/>
</dbReference>
<evidence type="ECO:0000313" key="4">
    <source>
        <dbReference type="Proteomes" id="UP000567293"/>
    </source>
</evidence>
<comment type="similarity">
    <text evidence="1">Belongs to the cycloisomerase 2 family.</text>
</comment>
<dbReference type="InterPro" id="IPR019405">
    <property type="entry name" value="Lactonase_7-beta_prop"/>
</dbReference>
<gene>
    <name evidence="3" type="ORF">HRJ53_15745</name>
</gene>
<sequence>MTMKAAWILRVSRWLRPAALIPLGTLVGGAGLAQTSGKLALYAAVGAELRHYDVDLKNATLAQRDSVTLPDSVQYAWPHPSRQYLYVAWSNGSGRDHHGVTGFRIDSTSGALHPNGNPVLLMARPIHASTDIDGTHLLVAYNDPSGVTVHQIEDDGTIGAQVKSPNRLETGIYAHQVRVDPSDKTVILVTRGNGPTSSKPEDPGALMVFGYQNGVLTNRASIAPRGGFGFQPRHLDFHPSRPWVFVSLERQNKLQVYEKLNDGTLSKEPLFVKDSLAEPHTVRPGQAAGTVHVHPNGRFVYQANRASGATGEILSARGENSIAVYAINQQTGEPTLIQNIDTRGMTPRTFALDDGGRILVAANQNSFRLREGGRVTTVAANLAVFRIRDDGELEFVRKYDVETAGARTLFWMGLVPLP</sequence>
<dbReference type="InterPro" id="IPR011048">
    <property type="entry name" value="Haem_d1_sf"/>
</dbReference>
<dbReference type="Gene3D" id="2.130.10.10">
    <property type="entry name" value="YVTN repeat-like/Quinoprotein amine dehydrogenase"/>
    <property type="match status" value="1"/>
</dbReference>
<keyword evidence="2" id="KW-0313">Glucose metabolism</keyword>
<dbReference type="PANTHER" id="PTHR30344:SF1">
    <property type="entry name" value="6-PHOSPHOGLUCONOLACTONASE"/>
    <property type="match status" value="1"/>
</dbReference>
<accession>A0A7V8NS06</accession>
<name>A0A7V8NS06_9BACT</name>
<keyword evidence="4" id="KW-1185">Reference proteome</keyword>
<dbReference type="InterPro" id="IPR015943">
    <property type="entry name" value="WD40/YVTN_repeat-like_dom_sf"/>
</dbReference>
<dbReference type="GO" id="GO:0006006">
    <property type="term" value="P:glucose metabolic process"/>
    <property type="evidence" value="ECO:0007669"/>
    <property type="project" value="UniProtKB-KW"/>
</dbReference>
<organism evidence="3 4">
    <name type="scientific">Candidatus Acidiferrum panamense</name>
    <dbReference type="NCBI Taxonomy" id="2741543"/>
    <lineage>
        <taxon>Bacteria</taxon>
        <taxon>Pseudomonadati</taxon>
        <taxon>Acidobacteriota</taxon>
        <taxon>Terriglobia</taxon>
        <taxon>Candidatus Acidiferrales</taxon>
        <taxon>Candidatus Acidiferrum</taxon>
    </lineage>
</organism>
<dbReference type="SUPFAM" id="SSF51004">
    <property type="entry name" value="C-terminal (heme d1) domain of cytochrome cd1-nitrite reductase"/>
    <property type="match status" value="1"/>
</dbReference>
<reference evidence="3" key="1">
    <citation type="submission" date="2020-06" db="EMBL/GenBank/DDBJ databases">
        <title>Legume-microbial interactions unlock mineral nutrients during tropical forest succession.</title>
        <authorList>
            <person name="Epihov D.Z."/>
        </authorList>
    </citation>
    <scope>NUCLEOTIDE SEQUENCE [LARGE SCALE GENOMIC DNA]</scope>
    <source>
        <strain evidence="3">Pan2503</strain>
    </source>
</reference>
<dbReference type="EMBL" id="JACDQQ010001511">
    <property type="protein sequence ID" value="MBA0086433.1"/>
    <property type="molecule type" value="Genomic_DNA"/>
</dbReference>
<comment type="caution">
    <text evidence="3">The sequence shown here is derived from an EMBL/GenBank/DDBJ whole genome shotgun (WGS) entry which is preliminary data.</text>
</comment>
<dbReference type="AlphaFoldDB" id="A0A7V8NS06"/>
<dbReference type="Proteomes" id="UP000567293">
    <property type="component" value="Unassembled WGS sequence"/>
</dbReference>
<dbReference type="Pfam" id="PF10282">
    <property type="entry name" value="Lactonase"/>
    <property type="match status" value="1"/>
</dbReference>
<dbReference type="GO" id="GO:0017057">
    <property type="term" value="F:6-phosphogluconolactonase activity"/>
    <property type="evidence" value="ECO:0007669"/>
    <property type="project" value="TreeGrafter"/>
</dbReference>
<evidence type="ECO:0000313" key="3">
    <source>
        <dbReference type="EMBL" id="MBA0086433.1"/>
    </source>
</evidence>
<dbReference type="PANTHER" id="PTHR30344">
    <property type="entry name" value="6-PHOSPHOGLUCONOLACTONASE-RELATED"/>
    <property type="match status" value="1"/>
</dbReference>
<keyword evidence="2" id="KW-0119">Carbohydrate metabolism</keyword>
<dbReference type="GO" id="GO:0005829">
    <property type="term" value="C:cytosol"/>
    <property type="evidence" value="ECO:0007669"/>
    <property type="project" value="TreeGrafter"/>
</dbReference>
<evidence type="ECO:0000256" key="1">
    <source>
        <dbReference type="ARBA" id="ARBA00005564"/>
    </source>
</evidence>
<proteinExistence type="inferred from homology"/>